<dbReference type="InterPro" id="IPR020568">
    <property type="entry name" value="Ribosomal_Su5_D2-typ_SF"/>
</dbReference>
<evidence type="ECO:0000256" key="3">
    <source>
        <dbReference type="ARBA" id="ARBA00022777"/>
    </source>
</evidence>
<dbReference type="Pfam" id="PF00288">
    <property type="entry name" value="GHMP_kinases_N"/>
    <property type="match status" value="1"/>
</dbReference>
<dbReference type="InterPro" id="IPR036554">
    <property type="entry name" value="GHMP_kinase_C_sf"/>
</dbReference>
<keyword evidence="3 6" id="KW-0418">Kinase</keyword>
<evidence type="ECO:0000256" key="1">
    <source>
        <dbReference type="ARBA" id="ARBA00022679"/>
    </source>
</evidence>
<dbReference type="EMBL" id="CP046276">
    <property type="protein sequence ID" value="QGS52451.1"/>
    <property type="molecule type" value="Genomic_DNA"/>
</dbReference>
<dbReference type="KEGG" id="stab:STABA_v1c11040"/>
<dbReference type="InterPro" id="IPR006204">
    <property type="entry name" value="GHMP_kinase_N_dom"/>
</dbReference>
<keyword evidence="1" id="KW-0808">Transferase</keyword>
<dbReference type="Proteomes" id="UP000424468">
    <property type="component" value="Chromosome"/>
</dbReference>
<evidence type="ECO:0000256" key="2">
    <source>
        <dbReference type="ARBA" id="ARBA00022741"/>
    </source>
</evidence>
<sequence length="231" mass="26696">MKKIKAFAKVNLYLEVFPKDSNGYHKINSLITYVKDLYDEIIIEKNTNEDIVVCNIKELEKTNFIYQVLKILRKNLVIKDFYKITLKKNIPIGAGLGGGTSDAISLAKFFKCDKVSAEQICKKIGYDSYFFYSKYKTALVSGYGELVSKYKKKITIRKKDLIFTNINCDTKKVYEAFDKLDYEHTEKQNNLTKAACKLYPILNNYLKIGQMSGSGSTFIYKYKIENIKKSF</sequence>
<gene>
    <name evidence="6" type="primary">ispE</name>
    <name evidence="6" type="ORF">STABA_v1c11040</name>
</gene>
<dbReference type="InterPro" id="IPR014721">
    <property type="entry name" value="Ribsml_uS5_D2-typ_fold_subgr"/>
</dbReference>
<dbReference type="RefSeq" id="WP_170264717.1">
    <property type="nucleotide sequence ID" value="NZ_CP046276.1"/>
</dbReference>
<dbReference type="PANTHER" id="PTHR43527">
    <property type="entry name" value="4-DIPHOSPHOCYTIDYL-2-C-METHYL-D-ERYTHRITOL KINASE, CHLOROPLASTIC"/>
    <property type="match status" value="1"/>
</dbReference>
<dbReference type="GO" id="GO:0050515">
    <property type="term" value="F:4-(cytidine 5'-diphospho)-2-C-methyl-D-erythritol kinase activity"/>
    <property type="evidence" value="ECO:0007669"/>
    <property type="project" value="TreeGrafter"/>
</dbReference>
<accession>A0A6I6CBT2</accession>
<proteinExistence type="predicted"/>
<feature type="domain" description="GHMP kinase N-terminal" evidence="5">
    <location>
        <begin position="63"/>
        <end position="111"/>
    </location>
</feature>
<dbReference type="AlphaFoldDB" id="A0A6I6CBT2"/>
<protein>
    <submittedName>
        <fullName evidence="6">4-diphosphocytidyl-2-C-methyl-D-erythritol kinase</fullName>
    </submittedName>
</protein>
<dbReference type="PANTHER" id="PTHR43527:SF2">
    <property type="entry name" value="4-DIPHOSPHOCYTIDYL-2-C-METHYL-D-ERYTHRITOL KINASE, CHLOROPLASTIC"/>
    <property type="match status" value="1"/>
</dbReference>
<name>A0A6I6CBT2_9MOLU</name>
<dbReference type="SUPFAM" id="SSF54211">
    <property type="entry name" value="Ribosomal protein S5 domain 2-like"/>
    <property type="match status" value="1"/>
</dbReference>
<keyword evidence="7" id="KW-1185">Reference proteome</keyword>
<organism evidence="6 7">
    <name type="scientific">Spiroplasma tabanidicola</name>
    <dbReference type="NCBI Taxonomy" id="324079"/>
    <lineage>
        <taxon>Bacteria</taxon>
        <taxon>Bacillati</taxon>
        <taxon>Mycoplasmatota</taxon>
        <taxon>Mollicutes</taxon>
        <taxon>Entomoplasmatales</taxon>
        <taxon>Spiroplasmataceae</taxon>
        <taxon>Spiroplasma</taxon>
    </lineage>
</organism>
<keyword evidence="2" id="KW-0547">Nucleotide-binding</keyword>
<dbReference type="SUPFAM" id="SSF55060">
    <property type="entry name" value="GHMP Kinase, C-terminal domain"/>
    <property type="match status" value="1"/>
</dbReference>
<dbReference type="GO" id="GO:0005524">
    <property type="term" value="F:ATP binding"/>
    <property type="evidence" value="ECO:0007669"/>
    <property type="project" value="UniProtKB-KW"/>
</dbReference>
<evidence type="ECO:0000256" key="4">
    <source>
        <dbReference type="ARBA" id="ARBA00022840"/>
    </source>
</evidence>
<evidence type="ECO:0000259" key="5">
    <source>
        <dbReference type="Pfam" id="PF00288"/>
    </source>
</evidence>
<evidence type="ECO:0000313" key="7">
    <source>
        <dbReference type="Proteomes" id="UP000424468"/>
    </source>
</evidence>
<dbReference type="Gene3D" id="3.30.230.10">
    <property type="match status" value="1"/>
</dbReference>
<reference evidence="6 7" key="1">
    <citation type="submission" date="2019-11" db="EMBL/GenBank/DDBJ databases">
        <title>Complete genome sequence of Spiroplasma tabanidicola TAUS-1 (DSM 22603).</title>
        <authorList>
            <person name="Huang C.-T."/>
            <person name="Lin Y.-C."/>
            <person name="Kuo C.-H."/>
        </authorList>
    </citation>
    <scope>NUCLEOTIDE SEQUENCE [LARGE SCALE GENOMIC DNA]</scope>
    <source>
        <strain evidence="6 7">TAUS-1</strain>
    </source>
</reference>
<evidence type="ECO:0000313" key="6">
    <source>
        <dbReference type="EMBL" id="QGS52451.1"/>
    </source>
</evidence>
<keyword evidence="4" id="KW-0067">ATP-binding</keyword>